<dbReference type="Pfam" id="PF00155">
    <property type="entry name" value="Aminotran_1_2"/>
    <property type="match status" value="1"/>
</dbReference>
<proteinExistence type="predicted"/>
<dbReference type="GO" id="GO:0003824">
    <property type="term" value="F:catalytic activity"/>
    <property type="evidence" value="ECO:0007669"/>
    <property type="project" value="InterPro"/>
</dbReference>
<dbReference type="GO" id="GO:0030170">
    <property type="term" value="F:pyridoxal phosphate binding"/>
    <property type="evidence" value="ECO:0007669"/>
    <property type="project" value="InterPro"/>
</dbReference>
<gene>
    <name evidence="2" type="ORF">S01H4_21097</name>
</gene>
<evidence type="ECO:0000313" key="2">
    <source>
        <dbReference type="EMBL" id="GAG77660.1"/>
    </source>
</evidence>
<protein>
    <recommendedName>
        <fullName evidence="1">Aminotransferase class I/classII large domain-containing protein</fullName>
    </recommendedName>
</protein>
<organism evidence="2">
    <name type="scientific">marine sediment metagenome</name>
    <dbReference type="NCBI Taxonomy" id="412755"/>
    <lineage>
        <taxon>unclassified sequences</taxon>
        <taxon>metagenomes</taxon>
        <taxon>ecological metagenomes</taxon>
    </lineage>
</organism>
<dbReference type="InterPro" id="IPR004839">
    <property type="entry name" value="Aminotransferase_I/II_large"/>
</dbReference>
<dbReference type="SUPFAM" id="SSF53383">
    <property type="entry name" value="PLP-dependent transferases"/>
    <property type="match status" value="1"/>
</dbReference>
<dbReference type="PANTHER" id="PTHR42885">
    <property type="entry name" value="HISTIDINOL-PHOSPHATE AMINOTRANSFERASE-RELATED"/>
    <property type="match status" value="1"/>
</dbReference>
<dbReference type="CDD" id="cd00609">
    <property type="entry name" value="AAT_like"/>
    <property type="match status" value="1"/>
</dbReference>
<evidence type="ECO:0000259" key="1">
    <source>
        <dbReference type="Pfam" id="PF00155"/>
    </source>
</evidence>
<dbReference type="InterPro" id="IPR015421">
    <property type="entry name" value="PyrdxlP-dep_Trfase_major"/>
</dbReference>
<dbReference type="AlphaFoldDB" id="X1A694"/>
<dbReference type="InterPro" id="IPR015422">
    <property type="entry name" value="PyrdxlP-dep_Trfase_small"/>
</dbReference>
<dbReference type="Gene3D" id="3.90.1150.10">
    <property type="entry name" value="Aspartate Aminotransferase, domain 1"/>
    <property type="match status" value="1"/>
</dbReference>
<sequence length="239" mass="27366">MDIPAEKLVVGNGVSELIRLLNVHYVKKASMAIPTFNEYESTLKPTEIEYFDTGPNNFVLNAEAYVQSVKDSDSNTALIINPNNPTSIFEPKEKIKWILHSLKDLEMVIVDESFLDFVVHKDQYRSFFSVDDLLDEYPNLILIRSLSKEFGVPGLRLGYIASANEALVQQMRKYCPIWNINSLAEAFLEILPRYQSDYVDSLELIRRDRDSLYEKILPVPYLNVYKPAANYVFAQVQGG</sequence>
<dbReference type="InterPro" id="IPR015424">
    <property type="entry name" value="PyrdxlP-dep_Trfase"/>
</dbReference>
<dbReference type="Gene3D" id="3.40.640.10">
    <property type="entry name" value="Type I PLP-dependent aspartate aminotransferase-like (Major domain)"/>
    <property type="match status" value="1"/>
</dbReference>
<dbReference type="InterPro" id="IPR004838">
    <property type="entry name" value="NHTrfase_class1_PyrdxlP-BS"/>
</dbReference>
<feature type="domain" description="Aminotransferase class I/classII large" evidence="1">
    <location>
        <begin position="6"/>
        <end position="234"/>
    </location>
</feature>
<dbReference type="PROSITE" id="PS00105">
    <property type="entry name" value="AA_TRANSFER_CLASS_1"/>
    <property type="match status" value="1"/>
</dbReference>
<dbReference type="EMBL" id="BART01009537">
    <property type="protein sequence ID" value="GAG77660.1"/>
    <property type="molecule type" value="Genomic_DNA"/>
</dbReference>
<name>X1A694_9ZZZZ</name>
<feature type="non-terminal residue" evidence="2">
    <location>
        <position position="239"/>
    </location>
</feature>
<reference evidence="2" key="1">
    <citation type="journal article" date="2014" name="Front. Microbiol.">
        <title>High frequency of phylogenetically diverse reductive dehalogenase-homologous genes in deep subseafloor sedimentary metagenomes.</title>
        <authorList>
            <person name="Kawai M."/>
            <person name="Futagami T."/>
            <person name="Toyoda A."/>
            <person name="Takaki Y."/>
            <person name="Nishi S."/>
            <person name="Hori S."/>
            <person name="Arai W."/>
            <person name="Tsubouchi T."/>
            <person name="Morono Y."/>
            <person name="Uchiyama I."/>
            <person name="Ito T."/>
            <person name="Fujiyama A."/>
            <person name="Inagaki F."/>
            <person name="Takami H."/>
        </authorList>
    </citation>
    <scope>NUCLEOTIDE SEQUENCE</scope>
    <source>
        <strain evidence="2">Expedition CK06-06</strain>
    </source>
</reference>
<accession>X1A694</accession>
<comment type="caution">
    <text evidence="2">The sequence shown here is derived from an EMBL/GenBank/DDBJ whole genome shotgun (WGS) entry which is preliminary data.</text>
</comment>